<accession>A0A4Z0YLG8</accession>
<evidence type="ECO:0000313" key="2">
    <source>
        <dbReference type="Proteomes" id="UP000297716"/>
    </source>
</evidence>
<protein>
    <submittedName>
        <fullName evidence="1">Uncharacterized protein</fullName>
    </submittedName>
</protein>
<gene>
    <name evidence="1" type="ORF">E0Z10_g4018</name>
</gene>
<dbReference type="AlphaFoldDB" id="A0A4Z0YLG8"/>
<dbReference type="Proteomes" id="UP000297716">
    <property type="component" value="Unassembled WGS sequence"/>
</dbReference>
<keyword evidence="2" id="KW-1185">Reference proteome</keyword>
<sequence>MSSDTPAYYPEGWDRERLLNSVTNDLDSLTEDQWAVFREGLRADKGEQGFEEFFDEMWRREKIAKGIKDTVSEPPFMEIMRLREERIGSSAKWDPWGFVGFKSPEIQDQAKWQACRERFDIILQDYIDQYRECPGVDEYLSKMEFRWIEDAGDAEGSIKSIAEARTALELPPGLDHSLSLYITPASLDSILNSPLPSSAKRKWRKNIPFVLAVSMKAAKEPNAQDIEDDVAGADWRGYFNVAVESLLDSFFSTVAGDLRSPFQLGGHVSGEDIYCDHTRGGIHKAGIGYWDGRAR</sequence>
<dbReference type="EMBL" id="SKBN01000060">
    <property type="protein sequence ID" value="TGJ84734.1"/>
    <property type="molecule type" value="Genomic_DNA"/>
</dbReference>
<proteinExistence type="predicted"/>
<reference evidence="1 2" key="1">
    <citation type="submission" date="2019-03" db="EMBL/GenBank/DDBJ databases">
        <title>Draft genome sequence of Xylaria hypoxylon DSM 108379, a ubiquitous saprotrophic-parasitic fungi on hardwood.</title>
        <authorList>
            <person name="Buettner E."/>
            <person name="Leonhardt S."/>
            <person name="Gebauer A.M."/>
            <person name="Liers C."/>
            <person name="Hofrichter M."/>
            <person name="Kellner H."/>
        </authorList>
    </citation>
    <scope>NUCLEOTIDE SEQUENCE [LARGE SCALE GENOMIC DNA]</scope>
    <source>
        <strain evidence="1 2">DSM 108379</strain>
    </source>
</reference>
<dbReference type="OrthoDB" id="4869816at2759"/>
<comment type="caution">
    <text evidence="1">The sequence shown here is derived from an EMBL/GenBank/DDBJ whole genome shotgun (WGS) entry which is preliminary data.</text>
</comment>
<organism evidence="1 2">
    <name type="scientific">Xylaria hypoxylon</name>
    <dbReference type="NCBI Taxonomy" id="37992"/>
    <lineage>
        <taxon>Eukaryota</taxon>
        <taxon>Fungi</taxon>
        <taxon>Dikarya</taxon>
        <taxon>Ascomycota</taxon>
        <taxon>Pezizomycotina</taxon>
        <taxon>Sordariomycetes</taxon>
        <taxon>Xylariomycetidae</taxon>
        <taxon>Xylariales</taxon>
        <taxon>Xylariaceae</taxon>
        <taxon>Xylaria</taxon>
    </lineage>
</organism>
<name>A0A4Z0YLG8_9PEZI</name>
<evidence type="ECO:0000313" key="1">
    <source>
        <dbReference type="EMBL" id="TGJ84734.1"/>
    </source>
</evidence>